<evidence type="ECO:0000313" key="2">
    <source>
        <dbReference type="Proteomes" id="UP000245119"/>
    </source>
</evidence>
<reference evidence="1 2" key="1">
    <citation type="submission" date="2018-04" db="EMBL/GenBank/DDBJ databases">
        <title>The genome of golden apple snail Pomacea canaliculata provides insight into stress tolerance and invasive adaptation.</title>
        <authorList>
            <person name="Liu C."/>
            <person name="Liu B."/>
            <person name="Ren Y."/>
            <person name="Zhang Y."/>
            <person name="Wang H."/>
            <person name="Li S."/>
            <person name="Jiang F."/>
            <person name="Yin L."/>
            <person name="Zhang G."/>
            <person name="Qian W."/>
            <person name="Fan W."/>
        </authorList>
    </citation>
    <scope>NUCLEOTIDE SEQUENCE [LARGE SCALE GENOMIC DNA]</scope>
    <source>
        <strain evidence="1">SZHN2017</strain>
        <tissue evidence="1">Muscle</tissue>
    </source>
</reference>
<protein>
    <submittedName>
        <fullName evidence="1">Uncharacterized protein</fullName>
    </submittedName>
</protein>
<accession>A0A2T7NU04</accession>
<dbReference type="AlphaFoldDB" id="A0A2T7NU04"/>
<sequence length="92" mass="9724">MISDACRAINNGRLLCSTRARSTNTSGCANTCTSLYARACVGVRCKFSVTSIHSPEADAMSCTYPVVTIIDTLAPTRLLLSCCGMGQSVQLN</sequence>
<keyword evidence="2" id="KW-1185">Reference proteome</keyword>
<dbReference type="EMBL" id="PZQS01000009">
    <property type="protein sequence ID" value="PVD24634.1"/>
    <property type="molecule type" value="Genomic_DNA"/>
</dbReference>
<gene>
    <name evidence="1" type="ORF">C0Q70_15118</name>
</gene>
<evidence type="ECO:0000313" key="1">
    <source>
        <dbReference type="EMBL" id="PVD24634.1"/>
    </source>
</evidence>
<name>A0A2T7NU04_POMCA</name>
<comment type="caution">
    <text evidence="1">The sequence shown here is derived from an EMBL/GenBank/DDBJ whole genome shotgun (WGS) entry which is preliminary data.</text>
</comment>
<dbReference type="Proteomes" id="UP000245119">
    <property type="component" value="Linkage Group LG9"/>
</dbReference>
<proteinExistence type="predicted"/>
<organism evidence="1 2">
    <name type="scientific">Pomacea canaliculata</name>
    <name type="common">Golden apple snail</name>
    <dbReference type="NCBI Taxonomy" id="400727"/>
    <lineage>
        <taxon>Eukaryota</taxon>
        <taxon>Metazoa</taxon>
        <taxon>Spiralia</taxon>
        <taxon>Lophotrochozoa</taxon>
        <taxon>Mollusca</taxon>
        <taxon>Gastropoda</taxon>
        <taxon>Caenogastropoda</taxon>
        <taxon>Architaenioglossa</taxon>
        <taxon>Ampullarioidea</taxon>
        <taxon>Ampullariidae</taxon>
        <taxon>Pomacea</taxon>
    </lineage>
</organism>